<dbReference type="AlphaFoldDB" id="A0AAW1UHG1"/>
<organism evidence="2 3">
    <name type="scientific">Henosepilachna vigintioctopunctata</name>
    <dbReference type="NCBI Taxonomy" id="420089"/>
    <lineage>
        <taxon>Eukaryota</taxon>
        <taxon>Metazoa</taxon>
        <taxon>Ecdysozoa</taxon>
        <taxon>Arthropoda</taxon>
        <taxon>Hexapoda</taxon>
        <taxon>Insecta</taxon>
        <taxon>Pterygota</taxon>
        <taxon>Neoptera</taxon>
        <taxon>Endopterygota</taxon>
        <taxon>Coleoptera</taxon>
        <taxon>Polyphaga</taxon>
        <taxon>Cucujiformia</taxon>
        <taxon>Coccinelloidea</taxon>
        <taxon>Coccinellidae</taxon>
        <taxon>Epilachninae</taxon>
        <taxon>Epilachnini</taxon>
        <taxon>Henosepilachna</taxon>
    </lineage>
</organism>
<accession>A0AAW1UHG1</accession>
<reference evidence="2 3" key="1">
    <citation type="submission" date="2023-03" db="EMBL/GenBank/DDBJ databases">
        <title>Genome insight into feeding habits of ladybird beetles.</title>
        <authorList>
            <person name="Li H.-S."/>
            <person name="Huang Y.-H."/>
            <person name="Pang H."/>
        </authorList>
    </citation>
    <scope>NUCLEOTIDE SEQUENCE [LARGE SCALE GENOMIC DNA]</scope>
    <source>
        <strain evidence="2">SYSU_2023b</strain>
        <tissue evidence="2">Whole body</tissue>
    </source>
</reference>
<evidence type="ECO:0000313" key="3">
    <source>
        <dbReference type="Proteomes" id="UP001431783"/>
    </source>
</evidence>
<proteinExistence type="predicted"/>
<keyword evidence="3" id="KW-1185">Reference proteome</keyword>
<evidence type="ECO:0000256" key="1">
    <source>
        <dbReference type="SAM" id="Coils"/>
    </source>
</evidence>
<gene>
    <name evidence="2" type="ORF">WA026_008422</name>
</gene>
<feature type="coiled-coil region" evidence="1">
    <location>
        <begin position="120"/>
        <end position="292"/>
    </location>
</feature>
<keyword evidence="1" id="KW-0175">Coiled coil</keyword>
<sequence>MLIVDENRKLRKELEQAINTSNDKQFYEKIEEELCLLKQEYSKITDQYKDLIKVDEKEYSIQDMLDLRSDIENFWNTNSTKAIQNDLMAIKIYSWINRITLNCEQIKQMSSSLCDVMKDCKELRENLQQSRNKIAELTIDIDRLNNSKILWDGEKKKMETDYIVLQKELIENNKELDCLKKEMEKNEIELMKKNKELLDIKDKIINNEDKSTTKTIQDASSSLEEVKKELVMCQEEIYRKSEIILNNDLKTAELEADLKNVNKNLELSQKEVQKLQNAIDEIMEQKGTSQADSCKYSAQAEIEEKHLLKAELLKAEVSIREDLQKEYLRKINKIEDSYKSILTVNQQKLNKYKEQENTYRHQLADVLSRYAQLISSIQKENETLKEHLSKFESYCNALSIQLETTKKEYDIKIEKTKSEAQKSIDEWKIWAKTLVQGCLNIEKLNAQTRSQIVNSFQQSEDQVESIDKYFEEKIRQYKRKNKLTKP</sequence>
<comment type="caution">
    <text evidence="2">The sequence shown here is derived from an EMBL/GenBank/DDBJ whole genome shotgun (WGS) entry which is preliminary data.</text>
</comment>
<protein>
    <submittedName>
        <fullName evidence="2">Uncharacterized protein</fullName>
    </submittedName>
</protein>
<evidence type="ECO:0000313" key="2">
    <source>
        <dbReference type="EMBL" id="KAK9879918.1"/>
    </source>
</evidence>
<dbReference type="EMBL" id="JARQZJ010000063">
    <property type="protein sequence ID" value="KAK9879918.1"/>
    <property type="molecule type" value="Genomic_DNA"/>
</dbReference>
<dbReference type="Proteomes" id="UP001431783">
    <property type="component" value="Unassembled WGS sequence"/>
</dbReference>
<name>A0AAW1UHG1_9CUCU</name>